<keyword evidence="2" id="KW-0677">Repeat</keyword>
<protein>
    <submittedName>
        <fullName evidence="9">Putative WRKY transcription factor 2</fullName>
    </submittedName>
</protein>
<evidence type="ECO:0000256" key="5">
    <source>
        <dbReference type="ARBA" id="ARBA00023163"/>
    </source>
</evidence>
<evidence type="ECO:0000256" key="4">
    <source>
        <dbReference type="ARBA" id="ARBA00023125"/>
    </source>
</evidence>
<dbReference type="Pfam" id="PF03106">
    <property type="entry name" value="WRKY"/>
    <property type="match status" value="2"/>
</dbReference>
<keyword evidence="5" id="KW-0804">Transcription</keyword>
<organism evidence="9">
    <name type="scientific">Anthurium amnicola</name>
    <dbReference type="NCBI Taxonomy" id="1678845"/>
    <lineage>
        <taxon>Eukaryota</taxon>
        <taxon>Viridiplantae</taxon>
        <taxon>Streptophyta</taxon>
        <taxon>Embryophyta</taxon>
        <taxon>Tracheophyta</taxon>
        <taxon>Spermatophyta</taxon>
        <taxon>Magnoliopsida</taxon>
        <taxon>Liliopsida</taxon>
        <taxon>Araceae</taxon>
        <taxon>Pothoideae</taxon>
        <taxon>Potheae</taxon>
        <taxon>Anthurium</taxon>
    </lineage>
</organism>
<reference evidence="9" key="1">
    <citation type="submission" date="2015-07" db="EMBL/GenBank/DDBJ databases">
        <title>Transcriptome Assembly of Anthurium amnicola.</title>
        <authorList>
            <person name="Suzuki J."/>
        </authorList>
    </citation>
    <scope>NUCLEOTIDE SEQUENCE</scope>
</reference>
<name>A0A1D1Y2X1_9ARAE</name>
<dbReference type="PANTHER" id="PTHR31221:SF338">
    <property type="entry name" value="OS08G0499300 PROTEIN"/>
    <property type="match status" value="1"/>
</dbReference>
<dbReference type="SUPFAM" id="SSF118290">
    <property type="entry name" value="WRKY DNA-binding domain"/>
    <property type="match status" value="2"/>
</dbReference>
<evidence type="ECO:0000256" key="7">
    <source>
        <dbReference type="SAM" id="MobiDB-lite"/>
    </source>
</evidence>
<keyword evidence="4" id="KW-0238">DNA-binding</keyword>
<sequence length="760" mass="81987">MAGGDGWWTLPLPPSSPTRSLQPRAASGGGFGVNVGGEGDPFGAFAFPPTSAGSFPSLCARSYYPGPAGVMGDETKAEVKSGIVVADMCFGDWRTPPLPPLQQQQEVLSPARNGKSIAERRAARCGFSAPKINTAKFRCSGSPICSPAAVRSPCLTIPPGLSPTALLDSPVFLMDAQAQPSPRTGTFLLSPRNHDDLDSSFIFKLTQGHISVARIQNIASKDHAGFGELVPTIYAGDSQSVIEASHGKVAEAKNIAIPSHDPHIIKETQLEEQQNRNDISQHLRDGDLAGALQPSCMGRPSEDGFNWRKYGQKQVKGSEYPRSYYKCTHPDCQVKKKVERSYDGQITEIIYKGKHNHPKPQPARRSIIGPSFPVIETSETTENPGSSMTTEGKSVWSNHHGSEDDRSVDCPTDGLERISSTSAVTDLSDPLSSVIEKHLSELESTSNLELSSTVARHVDDDDQATQESMPLEGDDEDDKSNLKIRKDESYLIEASSSSRAVREPRVVVQTESEVDILDDGYRWRKYGQKVVKGNPNPRSYYKCTNPGCSVRKHVERAAHDLKSVITTYEGKHNHEVPMARNSSHNGPSGGSFPPASNGHTAMVLPGSTRNQELTTNGKNLAPHLKRKLGLSLYGDAEFGASSCYEVKLLQQLALQPSGPITNHTALLPTSSIANLIPEFPTSFQMNAALTGPSIGHGRATGVAVQSLLGQQPNESEVRLLKAPKQEQEDDAFCSDVLAANNLTNALPSLCSQILGGYPLQ</sequence>
<keyword evidence="3" id="KW-0805">Transcription regulation</keyword>
<dbReference type="GO" id="GO:0005634">
    <property type="term" value="C:nucleus"/>
    <property type="evidence" value="ECO:0007669"/>
    <property type="project" value="UniProtKB-SubCell"/>
</dbReference>
<dbReference type="GO" id="GO:0003700">
    <property type="term" value="F:DNA-binding transcription factor activity"/>
    <property type="evidence" value="ECO:0007669"/>
    <property type="project" value="InterPro"/>
</dbReference>
<evidence type="ECO:0000256" key="6">
    <source>
        <dbReference type="ARBA" id="ARBA00023242"/>
    </source>
</evidence>
<evidence type="ECO:0000256" key="1">
    <source>
        <dbReference type="ARBA" id="ARBA00004123"/>
    </source>
</evidence>
<evidence type="ECO:0000313" key="9">
    <source>
        <dbReference type="EMBL" id="JAT48977.1"/>
    </source>
</evidence>
<feature type="region of interest" description="Disordered" evidence="7">
    <location>
        <begin position="576"/>
        <end position="604"/>
    </location>
</feature>
<dbReference type="PROSITE" id="PS50811">
    <property type="entry name" value="WRKY"/>
    <property type="match status" value="2"/>
</dbReference>
<dbReference type="InterPro" id="IPR044810">
    <property type="entry name" value="WRKY_plant"/>
</dbReference>
<evidence type="ECO:0000259" key="8">
    <source>
        <dbReference type="PROSITE" id="PS50811"/>
    </source>
</evidence>
<dbReference type="AlphaFoldDB" id="A0A1D1Y2X1"/>
<dbReference type="SMART" id="SM00774">
    <property type="entry name" value="WRKY"/>
    <property type="match status" value="2"/>
</dbReference>
<dbReference type="FunFam" id="2.20.25.80:FF:000006">
    <property type="entry name" value="WRKY transcription factor"/>
    <property type="match status" value="1"/>
</dbReference>
<feature type="domain" description="WRKY" evidence="8">
    <location>
        <begin position="302"/>
        <end position="360"/>
    </location>
</feature>
<feature type="compositionally biased region" description="Polar residues" evidence="7">
    <location>
        <begin position="378"/>
        <end position="399"/>
    </location>
</feature>
<keyword evidence="6" id="KW-0539">Nucleus</keyword>
<dbReference type="GO" id="GO:0043565">
    <property type="term" value="F:sequence-specific DNA binding"/>
    <property type="evidence" value="ECO:0007669"/>
    <property type="project" value="InterPro"/>
</dbReference>
<dbReference type="FunFam" id="2.20.25.80:FF:000001">
    <property type="entry name" value="WRKY transcription factor 33"/>
    <property type="match status" value="1"/>
</dbReference>
<feature type="region of interest" description="Disordered" evidence="7">
    <location>
        <begin position="446"/>
        <end position="483"/>
    </location>
</feature>
<dbReference type="Gene3D" id="2.20.25.80">
    <property type="entry name" value="WRKY domain"/>
    <property type="match status" value="2"/>
</dbReference>
<dbReference type="EMBL" id="GDJX01018959">
    <property type="protein sequence ID" value="JAT48977.1"/>
    <property type="molecule type" value="Transcribed_RNA"/>
</dbReference>
<evidence type="ECO:0000256" key="3">
    <source>
        <dbReference type="ARBA" id="ARBA00023015"/>
    </source>
</evidence>
<gene>
    <name evidence="9" type="primary">WRKY2_5</name>
    <name evidence="9" type="ORF">g.47738</name>
</gene>
<accession>A0A1D1Y2X1</accession>
<dbReference type="InterPro" id="IPR036576">
    <property type="entry name" value="WRKY_dom_sf"/>
</dbReference>
<feature type="domain" description="WRKY" evidence="8">
    <location>
        <begin position="512"/>
        <end position="577"/>
    </location>
</feature>
<proteinExistence type="predicted"/>
<feature type="region of interest" description="Disordered" evidence="7">
    <location>
        <begin position="378"/>
        <end position="409"/>
    </location>
</feature>
<feature type="region of interest" description="Disordered" evidence="7">
    <location>
        <begin position="1"/>
        <end position="32"/>
    </location>
</feature>
<evidence type="ECO:0000256" key="2">
    <source>
        <dbReference type="ARBA" id="ARBA00022737"/>
    </source>
</evidence>
<dbReference type="PANTHER" id="PTHR31221">
    <property type="entry name" value="WRKY TRANSCRIPTION FACTOR PROTEIN 1-RELATED"/>
    <property type="match status" value="1"/>
</dbReference>
<dbReference type="InterPro" id="IPR003657">
    <property type="entry name" value="WRKY_dom"/>
</dbReference>
<comment type="subcellular location">
    <subcellularLocation>
        <location evidence="1">Nucleus</location>
    </subcellularLocation>
</comment>